<gene>
    <name evidence="2" type="ORF">ACFQZM_15635</name>
</gene>
<organism evidence="2 3">
    <name type="scientific">Actinomadura fibrosa</name>
    <dbReference type="NCBI Taxonomy" id="111802"/>
    <lineage>
        <taxon>Bacteria</taxon>
        <taxon>Bacillati</taxon>
        <taxon>Actinomycetota</taxon>
        <taxon>Actinomycetes</taxon>
        <taxon>Streptosporangiales</taxon>
        <taxon>Thermomonosporaceae</taxon>
        <taxon>Actinomadura</taxon>
    </lineage>
</organism>
<protein>
    <submittedName>
        <fullName evidence="2">Uncharacterized protein</fullName>
    </submittedName>
</protein>
<comment type="caution">
    <text evidence="2">The sequence shown here is derived from an EMBL/GenBank/DDBJ whole genome shotgun (WGS) entry which is preliminary data.</text>
</comment>
<dbReference type="RefSeq" id="WP_131758597.1">
    <property type="nucleotide sequence ID" value="NZ_CAACUY010000055.1"/>
</dbReference>
<name>A0ABW2XI38_9ACTN</name>
<evidence type="ECO:0000256" key="1">
    <source>
        <dbReference type="SAM" id="MobiDB-lite"/>
    </source>
</evidence>
<evidence type="ECO:0000313" key="3">
    <source>
        <dbReference type="Proteomes" id="UP001597063"/>
    </source>
</evidence>
<proteinExistence type="predicted"/>
<dbReference type="Proteomes" id="UP001597063">
    <property type="component" value="Unassembled WGS sequence"/>
</dbReference>
<feature type="region of interest" description="Disordered" evidence="1">
    <location>
        <begin position="199"/>
        <end position="230"/>
    </location>
</feature>
<dbReference type="EMBL" id="JBHTGP010000006">
    <property type="protein sequence ID" value="MFD0685936.1"/>
    <property type="molecule type" value="Genomic_DNA"/>
</dbReference>
<keyword evidence="3" id="KW-1185">Reference proteome</keyword>
<accession>A0ABW2XI38</accession>
<sequence>MTYDGVGTIVVPLRRVATGRMLYRLLVLAGLVVAGWLLGGAHASQAARADELPRPLEVVTKASPVLDGAVREAVTPARPIPDVVEHVAKKAAPVRNEVPPPVPVPPRVGRPAAAVVAKTAAAHARPRHVQEHRRAERAVARRYKAPVPHSAEHRVAVRGVQHRPAPLPAAPAQDDQHSTAAGLVVSGGPAGLPCVLSWAPSRPQGSLPRVPGVESPVVRTAADEPSFAPD</sequence>
<evidence type="ECO:0000313" key="2">
    <source>
        <dbReference type="EMBL" id="MFD0685936.1"/>
    </source>
</evidence>
<reference evidence="3" key="1">
    <citation type="journal article" date="2019" name="Int. J. Syst. Evol. Microbiol.">
        <title>The Global Catalogue of Microorganisms (GCM) 10K type strain sequencing project: providing services to taxonomists for standard genome sequencing and annotation.</title>
        <authorList>
            <consortium name="The Broad Institute Genomics Platform"/>
            <consortium name="The Broad Institute Genome Sequencing Center for Infectious Disease"/>
            <person name="Wu L."/>
            <person name="Ma J."/>
        </authorList>
    </citation>
    <scope>NUCLEOTIDE SEQUENCE [LARGE SCALE GENOMIC DNA]</scope>
    <source>
        <strain evidence="3">JCM 9371</strain>
    </source>
</reference>